<keyword evidence="1" id="KW-0472">Membrane</keyword>
<dbReference type="InterPro" id="IPR023997">
    <property type="entry name" value="TonB-dep_OMP_SusC/RagA_CS"/>
</dbReference>
<feature type="domain" description="TonB-dependent receptor plug" evidence="2">
    <location>
        <begin position="452"/>
        <end position="538"/>
    </location>
</feature>
<evidence type="ECO:0000259" key="3">
    <source>
        <dbReference type="Pfam" id="PF13598"/>
    </source>
</evidence>
<dbReference type="PANTHER" id="PTHR31005">
    <property type="entry name" value="DUF4139 DOMAIN-CONTAINING PROTEIN"/>
    <property type="match status" value="1"/>
</dbReference>
<protein>
    <recommendedName>
        <fullName evidence="7">TonB-dependent outer membrane receptor, SusC/RagA subfamily, signature region</fullName>
    </recommendedName>
</protein>
<feature type="domain" description="DUF4139" evidence="3">
    <location>
        <begin position="269"/>
        <end position="756"/>
    </location>
</feature>
<dbReference type="Pfam" id="PF13715">
    <property type="entry name" value="CarbopepD_reg_2"/>
    <property type="match status" value="1"/>
</dbReference>
<dbReference type="SUPFAM" id="SSF49464">
    <property type="entry name" value="Carboxypeptidase regulatory domain-like"/>
    <property type="match status" value="1"/>
</dbReference>
<feature type="transmembrane region" description="Helical" evidence="1">
    <location>
        <begin position="24"/>
        <end position="43"/>
    </location>
</feature>
<feature type="transmembrane region" description="Helical" evidence="1">
    <location>
        <begin position="50"/>
        <end position="74"/>
    </location>
</feature>
<keyword evidence="1" id="KW-0812">Transmembrane</keyword>
<gene>
    <name evidence="5" type="ORF">SAMN04489797_3166</name>
</gene>
<organism evidence="5 6">
    <name type="scientific">Winogradskyella sediminis</name>
    <dbReference type="NCBI Taxonomy" id="1382466"/>
    <lineage>
        <taxon>Bacteria</taxon>
        <taxon>Pseudomonadati</taxon>
        <taxon>Bacteroidota</taxon>
        <taxon>Flavobacteriia</taxon>
        <taxon>Flavobacteriales</taxon>
        <taxon>Flavobacteriaceae</taxon>
        <taxon>Winogradskyella</taxon>
    </lineage>
</organism>
<dbReference type="InterPro" id="IPR037066">
    <property type="entry name" value="Plug_dom_sf"/>
</dbReference>
<dbReference type="Pfam" id="PF13600">
    <property type="entry name" value="DUF4140"/>
    <property type="match status" value="1"/>
</dbReference>
<evidence type="ECO:0000313" key="5">
    <source>
        <dbReference type="EMBL" id="SDT06788.1"/>
    </source>
</evidence>
<sequence length="762" mass="84690">MSILSINNILTVIVLLINNVGSRIILYTSLIVDYIAILSVLILNKPKHFFTMFIQSIFLKKPLCIFFLLALQMVQASQQPSKIKTVTVYLDGAEINRESTVKINAGKSEITLNGLSPFIEESSIQISGLKDASILSINYGINFLSKQKKSDSIVTLQNKLTVLEDKIQYQHHLIAGYNEELSLLQKNKTLGNASEVVNLEKLKTFATYYRTRITALKIDLDNSNSKILDYQELKSDINLQLKELNVIKKVQTGEIKIMLNSTIATTLDLKITYNIKNAGWFPVYDLKADKINSPINLEYKAHVFQNSGCDWTDVNLVLSTSDPNTNNTKPIVNPKYLNFVNPYRNYQSQRATRSYNYKYNPLVKNVSGVVTSSSDGLPLPGVSVLEKGTSNGIETDFDGRYTLKTTSGNTLQYSYVGMKTETFPIHSSIMNVSLDDANTLDEVVVVGYGTKGKKSISKAISTVKSEEISHALKGQVAGVNIRGVGSLKSTSNPLYIVDGVPFTDKHINNINPDDILDIKVLKDASSTSMYGSRGANGVVLITLKEASKSKINNLGITVETGIMNTRFEINKMHSIPSDGDISVIDIDQFSVPASYNYFAAPILNENVFLTAKIGNWEQYNLLPAEANIYFEGSYSGKTNINPSATTDSLTVSLGVDPNIIVKRKQRNDFKKTTFIGNNRVIQKAFEIEIKNNKPTDIQLTLLDRIPKSQDKTIKIDDIETGSSKYDEDNGILTWRLNLKSSATENVKLSYSVKFPKGKRVNL</sequence>
<evidence type="ECO:0000256" key="1">
    <source>
        <dbReference type="SAM" id="Phobius"/>
    </source>
</evidence>
<keyword evidence="6" id="KW-1185">Reference proteome</keyword>
<evidence type="ECO:0000259" key="2">
    <source>
        <dbReference type="Pfam" id="PF07715"/>
    </source>
</evidence>
<dbReference type="STRING" id="1249933.SAMN04489797_3166"/>
<dbReference type="EMBL" id="LT629774">
    <property type="protein sequence ID" value="SDT06788.1"/>
    <property type="molecule type" value="Genomic_DNA"/>
</dbReference>
<dbReference type="Gene3D" id="2.60.40.1120">
    <property type="entry name" value="Carboxypeptidase-like, regulatory domain"/>
    <property type="match status" value="1"/>
</dbReference>
<dbReference type="AlphaFoldDB" id="A0A1H1XBU4"/>
<dbReference type="InterPro" id="IPR037291">
    <property type="entry name" value="DUF4139"/>
</dbReference>
<feature type="domain" description="DUF4140" evidence="4">
    <location>
        <begin position="86"/>
        <end position="184"/>
    </location>
</feature>
<reference evidence="5 6" key="1">
    <citation type="submission" date="2016-10" db="EMBL/GenBank/DDBJ databases">
        <authorList>
            <person name="Varghese N."/>
            <person name="Submissions S."/>
        </authorList>
    </citation>
    <scope>NUCLEOTIDE SEQUENCE [LARGE SCALE GENOMIC DNA]</scope>
    <source>
        <strain evidence="5 6">RHA_55</strain>
    </source>
</reference>
<accession>A0A1H1XBU4</accession>
<proteinExistence type="predicted"/>
<dbReference type="InterPro" id="IPR011935">
    <property type="entry name" value="CHP02231"/>
</dbReference>
<evidence type="ECO:0008006" key="7">
    <source>
        <dbReference type="Google" id="ProtNLM"/>
    </source>
</evidence>
<dbReference type="InterPro" id="IPR025554">
    <property type="entry name" value="DUF4140"/>
</dbReference>
<dbReference type="SUPFAM" id="SSF56935">
    <property type="entry name" value="Porins"/>
    <property type="match status" value="1"/>
</dbReference>
<dbReference type="InterPro" id="IPR012910">
    <property type="entry name" value="Plug_dom"/>
</dbReference>
<dbReference type="Gene3D" id="2.170.130.10">
    <property type="entry name" value="TonB-dependent receptor, plug domain"/>
    <property type="match status" value="1"/>
</dbReference>
<dbReference type="InterPro" id="IPR008969">
    <property type="entry name" value="CarboxyPept-like_regulatory"/>
</dbReference>
<name>A0A1H1XBU4_9FLAO</name>
<dbReference type="PANTHER" id="PTHR31005:SF8">
    <property type="entry name" value="DUF4139 DOMAIN-CONTAINING PROTEIN"/>
    <property type="match status" value="1"/>
</dbReference>
<dbReference type="Pfam" id="PF13598">
    <property type="entry name" value="DUF4139"/>
    <property type="match status" value="1"/>
</dbReference>
<evidence type="ECO:0000313" key="6">
    <source>
        <dbReference type="Proteomes" id="UP000198963"/>
    </source>
</evidence>
<dbReference type="Pfam" id="PF07715">
    <property type="entry name" value="Plug"/>
    <property type="match status" value="1"/>
</dbReference>
<evidence type="ECO:0000259" key="4">
    <source>
        <dbReference type="Pfam" id="PF13600"/>
    </source>
</evidence>
<dbReference type="Proteomes" id="UP000198963">
    <property type="component" value="Chromosome I"/>
</dbReference>
<dbReference type="NCBIfam" id="TIGR04057">
    <property type="entry name" value="SusC_RagA_signa"/>
    <property type="match status" value="1"/>
</dbReference>
<keyword evidence="1" id="KW-1133">Transmembrane helix</keyword>
<dbReference type="NCBIfam" id="TIGR02231">
    <property type="entry name" value="mucoidy inhibitor MuiA family protein"/>
    <property type="match status" value="2"/>
</dbReference>